<dbReference type="Gene3D" id="3.40.1190.10">
    <property type="entry name" value="Mur-like, catalytic domain"/>
    <property type="match status" value="1"/>
</dbReference>
<dbReference type="PANTHER" id="PTHR11136:SF0">
    <property type="entry name" value="DIHYDROFOLATE SYNTHETASE-RELATED"/>
    <property type="match status" value="1"/>
</dbReference>
<dbReference type="InterPro" id="IPR036565">
    <property type="entry name" value="Mur-like_cat_sf"/>
</dbReference>
<gene>
    <name evidence="7" type="ORF">ARMOST_10724</name>
</gene>
<dbReference type="InterPro" id="IPR036615">
    <property type="entry name" value="Mur_ligase_C_dom_sf"/>
</dbReference>
<dbReference type="PANTHER" id="PTHR11136">
    <property type="entry name" value="FOLYLPOLYGLUTAMATE SYNTHASE-RELATED"/>
    <property type="match status" value="1"/>
</dbReference>
<evidence type="ECO:0000256" key="6">
    <source>
        <dbReference type="ARBA" id="ARBA00022842"/>
    </source>
</evidence>
<keyword evidence="3" id="KW-0479">Metal-binding</keyword>
<evidence type="ECO:0000256" key="5">
    <source>
        <dbReference type="ARBA" id="ARBA00022840"/>
    </source>
</evidence>
<dbReference type="InterPro" id="IPR001645">
    <property type="entry name" value="Folylpolyglutamate_synth"/>
</dbReference>
<comment type="similarity">
    <text evidence="1">Belongs to the folylpolyglutamate synthase family.</text>
</comment>
<evidence type="ECO:0000256" key="4">
    <source>
        <dbReference type="ARBA" id="ARBA00022741"/>
    </source>
</evidence>
<evidence type="ECO:0000256" key="1">
    <source>
        <dbReference type="ARBA" id="ARBA00008276"/>
    </source>
</evidence>
<dbReference type="STRING" id="47428.A0A284RF39"/>
<dbReference type="GO" id="GO:0005829">
    <property type="term" value="C:cytosol"/>
    <property type="evidence" value="ECO:0007669"/>
    <property type="project" value="TreeGrafter"/>
</dbReference>
<dbReference type="NCBIfam" id="TIGR01499">
    <property type="entry name" value="folC"/>
    <property type="match status" value="1"/>
</dbReference>
<dbReference type="InterPro" id="IPR018109">
    <property type="entry name" value="Folylpolyglutamate_synth_CS"/>
</dbReference>
<dbReference type="OrthoDB" id="5212574at2759"/>
<proteinExistence type="inferred from homology"/>
<dbReference type="OMA" id="NENYLVY"/>
<reference evidence="8" key="1">
    <citation type="journal article" date="2017" name="Nat. Ecol. Evol.">
        <title>Genome expansion and lineage-specific genetic innovations in the forest pathogenic fungi Armillaria.</title>
        <authorList>
            <person name="Sipos G."/>
            <person name="Prasanna A.N."/>
            <person name="Walter M.C."/>
            <person name="O'Connor E."/>
            <person name="Balint B."/>
            <person name="Krizsan K."/>
            <person name="Kiss B."/>
            <person name="Hess J."/>
            <person name="Varga T."/>
            <person name="Slot J."/>
            <person name="Riley R."/>
            <person name="Boka B."/>
            <person name="Rigling D."/>
            <person name="Barry K."/>
            <person name="Lee J."/>
            <person name="Mihaltcheva S."/>
            <person name="LaButti K."/>
            <person name="Lipzen A."/>
            <person name="Waldron R."/>
            <person name="Moloney N.M."/>
            <person name="Sperisen C."/>
            <person name="Kredics L."/>
            <person name="Vagvoelgyi C."/>
            <person name="Patrignani A."/>
            <person name="Fitzpatrick D."/>
            <person name="Nagy I."/>
            <person name="Doyle S."/>
            <person name="Anderson J.B."/>
            <person name="Grigoriev I.V."/>
            <person name="Gueldener U."/>
            <person name="Muensterkoetter M."/>
            <person name="Nagy L.G."/>
        </authorList>
    </citation>
    <scope>NUCLEOTIDE SEQUENCE [LARGE SCALE GENOMIC DNA]</scope>
    <source>
        <strain evidence="8">C18/9</strain>
    </source>
</reference>
<dbReference type="GO" id="GO:0005524">
    <property type="term" value="F:ATP binding"/>
    <property type="evidence" value="ECO:0007669"/>
    <property type="project" value="UniProtKB-KW"/>
</dbReference>
<evidence type="ECO:0008006" key="9">
    <source>
        <dbReference type="Google" id="ProtNLM"/>
    </source>
</evidence>
<dbReference type="PROSITE" id="PS01012">
    <property type="entry name" value="FOLYLPOLYGLU_SYNT_2"/>
    <property type="match status" value="1"/>
</dbReference>
<evidence type="ECO:0000313" key="8">
    <source>
        <dbReference type="Proteomes" id="UP000219338"/>
    </source>
</evidence>
<dbReference type="Proteomes" id="UP000219338">
    <property type="component" value="Unassembled WGS sequence"/>
</dbReference>
<dbReference type="GO" id="GO:0046872">
    <property type="term" value="F:metal ion binding"/>
    <property type="evidence" value="ECO:0007669"/>
    <property type="project" value="UniProtKB-KW"/>
</dbReference>
<keyword evidence="4" id="KW-0547">Nucleotide-binding</keyword>
<dbReference type="EMBL" id="FUEG01000008">
    <property type="protein sequence ID" value="SJL07377.1"/>
    <property type="molecule type" value="Genomic_DNA"/>
</dbReference>
<dbReference type="GO" id="GO:0004326">
    <property type="term" value="F:tetrahydrofolylpolyglutamate synthase activity"/>
    <property type="evidence" value="ECO:0007669"/>
    <property type="project" value="InterPro"/>
</dbReference>
<keyword evidence="6" id="KW-0460">Magnesium</keyword>
<protein>
    <recommendedName>
        <fullName evidence="9">Mur ligase central domain-containing protein</fullName>
    </recommendedName>
</protein>
<keyword evidence="5" id="KW-0067">ATP-binding</keyword>
<dbReference type="UniPathway" id="UPA00850"/>
<evidence type="ECO:0000256" key="2">
    <source>
        <dbReference type="ARBA" id="ARBA00022598"/>
    </source>
</evidence>
<dbReference type="SUPFAM" id="SSF53244">
    <property type="entry name" value="MurD-like peptide ligases, peptide-binding domain"/>
    <property type="match status" value="1"/>
</dbReference>
<dbReference type="GO" id="GO:0008841">
    <property type="term" value="F:dihydrofolate synthase activity"/>
    <property type="evidence" value="ECO:0007669"/>
    <property type="project" value="TreeGrafter"/>
</dbReference>
<dbReference type="AlphaFoldDB" id="A0A284RF39"/>
<sequence length="466" mass="50379">MSIDLTLDRIRDLSRYLPPYTRPTIHVAGTNGKGSVVAFVSSILSASDPPSSVGRFNSPHLLSVHDSIVIDDRAVTLEVYSSASILVETASKEHDLPISSFEKLTLTALIVFEQAKVDFVVLEVGMGGRLDATNIIPDECILLSALATVDLDHQAFLGTTVAAIAKEKAAIARRGKPFVLGYQVHDEVEEVAREAVTSIDGIFFGALPVSARPWSVSVDGPEPPSFSISPAWHSPPPSPVQAYLPSLSQDIITCLPLHGDHQLQNLGLALGVVDALISQYLIVRDRLTPAAIVRGIKQTEWPGRLSFHSVDLDMQELPVLVDGAHNPASSECLARYLTHLVSSLSSTEQPTTITYILALSHSPPKTPRETLAPLFSIAGPSGARVLFRVAVVPFSPPEGMPWVRVEDTLVMKETVRTLSPDAEICEDQHGVLDALKWARVSSGNGLVVLAGSLYLVADFYRLFKRI</sequence>
<dbReference type="Gene3D" id="3.90.190.20">
    <property type="entry name" value="Mur ligase, C-terminal domain"/>
    <property type="match status" value="1"/>
</dbReference>
<evidence type="ECO:0000256" key="3">
    <source>
        <dbReference type="ARBA" id="ARBA00022723"/>
    </source>
</evidence>
<keyword evidence="2" id="KW-0436">Ligase</keyword>
<accession>A0A284RF39</accession>
<dbReference type="SUPFAM" id="SSF53623">
    <property type="entry name" value="MurD-like peptide ligases, catalytic domain"/>
    <property type="match status" value="1"/>
</dbReference>
<organism evidence="7 8">
    <name type="scientific">Armillaria ostoyae</name>
    <name type="common">Armillaria root rot fungus</name>
    <dbReference type="NCBI Taxonomy" id="47428"/>
    <lineage>
        <taxon>Eukaryota</taxon>
        <taxon>Fungi</taxon>
        <taxon>Dikarya</taxon>
        <taxon>Basidiomycota</taxon>
        <taxon>Agaricomycotina</taxon>
        <taxon>Agaricomycetes</taxon>
        <taxon>Agaricomycetidae</taxon>
        <taxon>Agaricales</taxon>
        <taxon>Marasmiineae</taxon>
        <taxon>Physalacriaceae</taxon>
        <taxon>Armillaria</taxon>
    </lineage>
</organism>
<dbReference type="GO" id="GO:0005739">
    <property type="term" value="C:mitochondrion"/>
    <property type="evidence" value="ECO:0007669"/>
    <property type="project" value="TreeGrafter"/>
</dbReference>
<evidence type="ECO:0000313" key="7">
    <source>
        <dbReference type="EMBL" id="SJL07377.1"/>
    </source>
</evidence>
<name>A0A284RF39_ARMOS</name>
<keyword evidence="8" id="KW-1185">Reference proteome</keyword>